<dbReference type="InterPro" id="IPR032687">
    <property type="entry name" value="AraC-type_N"/>
</dbReference>
<dbReference type="Pfam" id="PF12833">
    <property type="entry name" value="HTH_18"/>
    <property type="match status" value="1"/>
</dbReference>
<dbReference type="PROSITE" id="PS01124">
    <property type="entry name" value="HTH_ARAC_FAMILY_2"/>
    <property type="match status" value="1"/>
</dbReference>
<feature type="domain" description="HTH araC/xylS-type" evidence="4">
    <location>
        <begin position="243"/>
        <end position="341"/>
    </location>
</feature>
<keyword evidence="2" id="KW-0238">DNA-binding</keyword>
<gene>
    <name evidence="5" type="ORF">FWJ25_14595</name>
</gene>
<reference evidence="5 6" key="1">
    <citation type="submission" date="2019-08" db="EMBL/GenBank/DDBJ databases">
        <title>Marinobacter ZYF650 sp. nov., a marine bacterium isolated from seawater of the Mariana trench.</title>
        <authorList>
            <person name="Ahmad W."/>
        </authorList>
    </citation>
    <scope>NUCLEOTIDE SEQUENCE [LARGE SCALE GENOMIC DNA]</scope>
    <source>
        <strain evidence="5 6">ZYF650</strain>
    </source>
</reference>
<dbReference type="InterPro" id="IPR009057">
    <property type="entry name" value="Homeodomain-like_sf"/>
</dbReference>
<evidence type="ECO:0000259" key="4">
    <source>
        <dbReference type="PROSITE" id="PS01124"/>
    </source>
</evidence>
<sequence length="350" mass="39222">MNAPGFTGSLPVIRAHYADILCELSEDMDVPRSALLSAAGIRPSMLGHPDNFITVDQFTLLCRQAILHCDQVTLGLEYGRRLKFTTHGSLSQAAISCDNLEEALFVLIKYFRIRFVYMELSFFIDGDDAVLQLDLQHGLEDLYRFNIEVVMASLMDVNLLLFGDQLVSGGRLLLDYGAPADLTAYRALFGEDVEFDRGVNQLRFSKSFLSLPISLSNPVTRRLAEAQCEEEMRSIDAASTVAGRVTRLLESARDGRLPGLDDVAGQMHLSARTLRRQLSAEGVRFQALQDDIRHRRALELLKRSDLAIDVIAEQLGYSDPSNFGRAFRKWEGQAPSSWRQEHARKGHSSR</sequence>
<dbReference type="PRINTS" id="PR00032">
    <property type="entry name" value="HTHARAC"/>
</dbReference>
<organism evidence="5 6">
    <name type="scientific">Marinobacter salinexigens</name>
    <dbReference type="NCBI Taxonomy" id="2919747"/>
    <lineage>
        <taxon>Bacteria</taxon>
        <taxon>Pseudomonadati</taxon>
        <taxon>Pseudomonadota</taxon>
        <taxon>Gammaproteobacteria</taxon>
        <taxon>Pseudomonadales</taxon>
        <taxon>Marinobacteraceae</taxon>
        <taxon>Marinobacter</taxon>
    </lineage>
</organism>
<accession>A0A5B0VDI7</accession>
<proteinExistence type="predicted"/>
<evidence type="ECO:0000256" key="2">
    <source>
        <dbReference type="ARBA" id="ARBA00023125"/>
    </source>
</evidence>
<comment type="caution">
    <text evidence="5">The sequence shown here is derived from an EMBL/GenBank/DDBJ whole genome shotgun (WGS) entry which is preliminary data.</text>
</comment>
<keyword evidence="1" id="KW-0805">Transcription regulation</keyword>
<dbReference type="Proteomes" id="UP000323161">
    <property type="component" value="Unassembled WGS sequence"/>
</dbReference>
<dbReference type="Pfam" id="PF12625">
    <property type="entry name" value="Arabinose_bd"/>
    <property type="match status" value="1"/>
</dbReference>
<dbReference type="GO" id="GO:0005829">
    <property type="term" value="C:cytosol"/>
    <property type="evidence" value="ECO:0007669"/>
    <property type="project" value="TreeGrafter"/>
</dbReference>
<dbReference type="RefSeq" id="WP_149600989.1">
    <property type="nucleotide sequence ID" value="NZ_VTUU01000007.1"/>
</dbReference>
<dbReference type="EMBL" id="VTUU01000007">
    <property type="protein sequence ID" value="KAA1172408.1"/>
    <property type="molecule type" value="Genomic_DNA"/>
</dbReference>
<protein>
    <submittedName>
        <fullName evidence="5">AraC family transcriptional regulator</fullName>
    </submittedName>
</protein>
<keyword evidence="6" id="KW-1185">Reference proteome</keyword>
<evidence type="ECO:0000313" key="5">
    <source>
        <dbReference type="EMBL" id="KAA1172408.1"/>
    </source>
</evidence>
<evidence type="ECO:0000313" key="6">
    <source>
        <dbReference type="Proteomes" id="UP000323161"/>
    </source>
</evidence>
<dbReference type="PANTHER" id="PTHR47894:SF1">
    <property type="entry name" value="HTH-TYPE TRANSCRIPTIONAL REGULATOR VQSM"/>
    <property type="match status" value="1"/>
</dbReference>
<dbReference type="Gene3D" id="1.10.10.60">
    <property type="entry name" value="Homeodomain-like"/>
    <property type="match status" value="1"/>
</dbReference>
<dbReference type="PANTHER" id="PTHR47894">
    <property type="entry name" value="HTH-TYPE TRANSCRIPTIONAL REGULATOR GADX"/>
    <property type="match status" value="1"/>
</dbReference>
<dbReference type="GO" id="GO:0000976">
    <property type="term" value="F:transcription cis-regulatory region binding"/>
    <property type="evidence" value="ECO:0007669"/>
    <property type="project" value="TreeGrafter"/>
</dbReference>
<dbReference type="GO" id="GO:0003700">
    <property type="term" value="F:DNA-binding transcription factor activity"/>
    <property type="evidence" value="ECO:0007669"/>
    <property type="project" value="InterPro"/>
</dbReference>
<keyword evidence="3" id="KW-0804">Transcription</keyword>
<evidence type="ECO:0000256" key="1">
    <source>
        <dbReference type="ARBA" id="ARBA00023015"/>
    </source>
</evidence>
<evidence type="ECO:0000256" key="3">
    <source>
        <dbReference type="ARBA" id="ARBA00023163"/>
    </source>
</evidence>
<dbReference type="SMART" id="SM00342">
    <property type="entry name" value="HTH_ARAC"/>
    <property type="match status" value="1"/>
</dbReference>
<dbReference type="AlphaFoldDB" id="A0A5B0VDI7"/>
<dbReference type="InterPro" id="IPR018060">
    <property type="entry name" value="HTH_AraC"/>
</dbReference>
<dbReference type="SUPFAM" id="SSF46689">
    <property type="entry name" value="Homeodomain-like"/>
    <property type="match status" value="1"/>
</dbReference>
<name>A0A5B0VDI7_9GAMM</name>
<dbReference type="InterPro" id="IPR020449">
    <property type="entry name" value="Tscrpt_reg_AraC-type_HTH"/>
</dbReference>